<reference evidence="2" key="1">
    <citation type="submission" date="2021-02" db="EMBL/GenBank/DDBJ databases">
        <authorList>
            <person name="Nowell W R."/>
        </authorList>
    </citation>
    <scope>NUCLEOTIDE SEQUENCE</scope>
    <source>
        <strain evidence="2">Ploen Becks lab</strain>
    </source>
</reference>
<comment type="caution">
    <text evidence="2">The sequence shown here is derived from an EMBL/GenBank/DDBJ whole genome shotgun (WGS) entry which is preliminary data.</text>
</comment>
<feature type="compositionally biased region" description="Polar residues" evidence="1">
    <location>
        <begin position="25"/>
        <end position="34"/>
    </location>
</feature>
<protein>
    <submittedName>
        <fullName evidence="2">Uncharacterized protein</fullName>
    </submittedName>
</protein>
<keyword evidence="3" id="KW-1185">Reference proteome</keyword>
<evidence type="ECO:0000256" key="1">
    <source>
        <dbReference type="SAM" id="MobiDB-lite"/>
    </source>
</evidence>
<dbReference type="Proteomes" id="UP000663879">
    <property type="component" value="Unassembled WGS sequence"/>
</dbReference>
<accession>A0A814H6V8</accession>
<organism evidence="2 3">
    <name type="scientific">Brachionus calyciflorus</name>
    <dbReference type="NCBI Taxonomy" id="104777"/>
    <lineage>
        <taxon>Eukaryota</taxon>
        <taxon>Metazoa</taxon>
        <taxon>Spiralia</taxon>
        <taxon>Gnathifera</taxon>
        <taxon>Rotifera</taxon>
        <taxon>Eurotatoria</taxon>
        <taxon>Monogononta</taxon>
        <taxon>Pseudotrocha</taxon>
        <taxon>Ploima</taxon>
        <taxon>Brachionidae</taxon>
        <taxon>Brachionus</taxon>
    </lineage>
</organism>
<feature type="compositionally biased region" description="Basic and acidic residues" evidence="1">
    <location>
        <begin position="118"/>
        <end position="132"/>
    </location>
</feature>
<feature type="compositionally biased region" description="Basic residues" evidence="1">
    <location>
        <begin position="107"/>
        <end position="117"/>
    </location>
</feature>
<dbReference type="AlphaFoldDB" id="A0A814H6V8"/>
<proteinExistence type="predicted"/>
<evidence type="ECO:0000313" key="2">
    <source>
        <dbReference type="EMBL" id="CAF1005562.1"/>
    </source>
</evidence>
<name>A0A814H6V8_9BILA</name>
<dbReference type="EMBL" id="CAJNOC010003990">
    <property type="protein sequence ID" value="CAF1005562.1"/>
    <property type="molecule type" value="Genomic_DNA"/>
</dbReference>
<evidence type="ECO:0000313" key="3">
    <source>
        <dbReference type="Proteomes" id="UP000663879"/>
    </source>
</evidence>
<gene>
    <name evidence="2" type="ORF">OXX778_LOCUS16634</name>
</gene>
<feature type="region of interest" description="Disordered" evidence="1">
    <location>
        <begin position="1"/>
        <end position="141"/>
    </location>
</feature>
<feature type="compositionally biased region" description="Polar residues" evidence="1">
    <location>
        <begin position="46"/>
        <end position="84"/>
    </location>
</feature>
<sequence>MFEPLSQFKSAPVNTATKPGHSMFSLPQTPNLTVQPIKPFNRDRLPSSSFQLESSQPQSLTSSAQATPLPTKTYSFSEINSSARGNKRGSESKLSNEVSNAPDPKKPNKNPKRKKNQKDHELSENQNEKEASKLLNLNPSN</sequence>
<feature type="compositionally biased region" description="Polar residues" evidence="1">
    <location>
        <begin position="7"/>
        <end position="17"/>
    </location>
</feature>